<reference evidence="1 2" key="1">
    <citation type="submission" date="2014-09" db="EMBL/GenBank/DDBJ databases">
        <title>Whole genome shotgun sequence of Escherichia vulneris NBRC 102420.</title>
        <authorList>
            <person name="Yoshida Y."/>
            <person name="Hosoyama A."/>
            <person name="Tsuchikane K."/>
            <person name="Ohji S."/>
            <person name="Ichikawa N."/>
            <person name="Kimura A."/>
            <person name="Yamazoe A."/>
            <person name="Ezaki T."/>
            <person name="Fujita N."/>
        </authorList>
    </citation>
    <scope>NUCLEOTIDE SEQUENCE [LARGE SCALE GENOMIC DNA]</scope>
    <source>
        <strain evidence="1 2">NBRC 102420</strain>
    </source>
</reference>
<evidence type="ECO:0000313" key="2">
    <source>
        <dbReference type="Proteomes" id="UP000029462"/>
    </source>
</evidence>
<sequence length="124" mass="13681">MLEVGTFVSEDGKHTLIITTVNFQEGTFTGTFTAADTPLGAFTYPESAFTGSWLYTADRATINYGIACSYRNDPQGYTYVIRDYWVGTSSDTPSQITLSGSRSYTTKVGGQQLFSFESLTFTRQ</sequence>
<dbReference type="AlphaFoldDB" id="A0A090V414"/>
<proteinExistence type="predicted"/>
<dbReference type="RefSeq" id="WP_042390746.1">
    <property type="nucleotide sequence ID" value="NZ_BBMZ01000009.1"/>
</dbReference>
<protein>
    <submittedName>
        <fullName evidence="1">Uncharacterized protein</fullName>
    </submittedName>
</protein>
<dbReference type="eggNOG" id="ENOG5033N5I">
    <property type="taxonomic scope" value="Bacteria"/>
</dbReference>
<dbReference type="Proteomes" id="UP000029462">
    <property type="component" value="Unassembled WGS sequence"/>
</dbReference>
<dbReference type="EMBL" id="BBMZ01000009">
    <property type="protein sequence ID" value="GAL57974.1"/>
    <property type="molecule type" value="Genomic_DNA"/>
</dbReference>
<dbReference type="OrthoDB" id="6423703at2"/>
<name>A0A090V414_PSEVU</name>
<evidence type="ECO:0000313" key="1">
    <source>
        <dbReference type="EMBL" id="GAL57974.1"/>
    </source>
</evidence>
<comment type="caution">
    <text evidence="1">The sequence shown here is derived from an EMBL/GenBank/DDBJ whole genome shotgun (WGS) entry which is preliminary data.</text>
</comment>
<gene>
    <name evidence="1" type="ORF">EV102420_09_00060</name>
</gene>
<accession>A0A090V414</accession>
<organism evidence="1 2">
    <name type="scientific">Pseudescherichia vulneris NBRC 102420</name>
    <dbReference type="NCBI Taxonomy" id="1115515"/>
    <lineage>
        <taxon>Bacteria</taxon>
        <taxon>Pseudomonadati</taxon>
        <taxon>Pseudomonadota</taxon>
        <taxon>Gammaproteobacteria</taxon>
        <taxon>Enterobacterales</taxon>
        <taxon>Enterobacteriaceae</taxon>
        <taxon>Pseudescherichia</taxon>
    </lineage>
</organism>
<keyword evidence="2" id="KW-1185">Reference proteome</keyword>